<feature type="transmembrane region" description="Helical" evidence="7">
    <location>
        <begin position="431"/>
        <end position="449"/>
    </location>
</feature>
<proteinExistence type="inferred from homology"/>
<dbReference type="InterPro" id="IPR025902">
    <property type="entry name" value="LssY-like-C_dom"/>
</dbReference>
<feature type="transmembrane region" description="Helical" evidence="7">
    <location>
        <begin position="374"/>
        <end position="393"/>
    </location>
</feature>
<dbReference type="CDD" id="cd03392">
    <property type="entry name" value="PAP2_like_2"/>
    <property type="match status" value="1"/>
</dbReference>
<sequence>MGFSLDQILPSLESFGLWSYWIIGLAALLEAVFVTGIFLPGTLVVDAGGVLVQQGALDFLDLVWFVVVGSVLGGEISYWLGVLLRRGVEKRKKLEDSASYRRAVRLFERYGGFALVLGRFFGPVSGLVPLAASAAGMPRRRFVLWNIVSGVPYALAHVGFGYVIGHVASSFGPYATRLGLFAVAVLAALGVLWWLILRILRLMPFLVSVLTSIGGAIRDNPDVRRWTLSHPKTAAFLAHRFDRTRFSGLTATLLGCAAFYILCVWCGSVFDFLTADPIVLVDTRLASLIHAFWSPELLTLAGHVTALGDRRVIALLCVASGVLLLERRRPDLLLGLGVALAGDIVSVALLKRIFHRPRSDLGYFTEVSGSFPSGHAGLSVAFYGFLFFILWRVKLLRAPVALGGAVTLAFFVGLSRVYLIEHYLSDVLNGWLVGAIWLLAGVAAAEWWRDSRSVPERPGTGGPWHIAVVGLAAVCLAAAAWQVATYDKARNVPVPVRADETFDRVETLVASGRLPGGTESVAGTPLEPVNVLLLARDEAAVEAALDKAGWRRAAEPGFGTLARAAIAAWGNKADATAPVTPYFWHDLPNDLAFQQQTPDATLRKRHHIRLWRTDFVDAAGLRLFVGAASFDDGLDWGIDWGLLHHIDPNVDAERDGVVADIEATGEVASTTRIRLSEPRLGQSVAGDPWFSDGIAAVLTLR</sequence>
<comment type="similarity">
    <text evidence="2">Belongs to the DedA family.</text>
</comment>
<dbReference type="Pfam" id="PF09335">
    <property type="entry name" value="VTT_dom"/>
    <property type="match status" value="1"/>
</dbReference>
<dbReference type="Pfam" id="PF14067">
    <property type="entry name" value="LssY_C"/>
    <property type="match status" value="1"/>
</dbReference>
<dbReference type="Pfam" id="PF01569">
    <property type="entry name" value="PAP2"/>
    <property type="match status" value="1"/>
</dbReference>
<feature type="transmembrane region" description="Helical" evidence="7">
    <location>
        <begin position="249"/>
        <end position="270"/>
    </location>
</feature>
<dbReference type="InterPro" id="IPR000326">
    <property type="entry name" value="PAP2/HPO"/>
</dbReference>
<feature type="domain" description="Phosphatidic acid phosphatase type 2/haloperoxidase" evidence="8">
    <location>
        <begin position="333"/>
        <end position="442"/>
    </location>
</feature>
<comment type="subcellular location">
    <subcellularLocation>
        <location evidence="1">Cell membrane</location>
        <topology evidence="1">Multi-pass membrane protein</topology>
    </subcellularLocation>
</comment>
<evidence type="ECO:0000259" key="8">
    <source>
        <dbReference type="SMART" id="SM00014"/>
    </source>
</evidence>
<dbReference type="InterPro" id="IPR036938">
    <property type="entry name" value="PAP2/HPO_sf"/>
</dbReference>
<protein>
    <submittedName>
        <fullName evidence="9">LssY C-terminal domain-containing protein</fullName>
    </submittedName>
</protein>
<organism evidence="9">
    <name type="scientific">Alloyangia sp. H15</name>
    <dbReference type="NCBI Taxonomy" id="3029062"/>
    <lineage>
        <taxon>Bacteria</taxon>
        <taxon>Pseudomonadati</taxon>
        <taxon>Pseudomonadota</taxon>
        <taxon>Alphaproteobacteria</taxon>
        <taxon>Rhodobacterales</taxon>
        <taxon>Roseobacteraceae</taxon>
        <taxon>Alloyangia</taxon>
    </lineage>
</organism>
<feature type="transmembrane region" description="Helical" evidence="7">
    <location>
        <begin position="400"/>
        <end position="419"/>
    </location>
</feature>
<dbReference type="SMART" id="SM00014">
    <property type="entry name" value="acidPPc"/>
    <property type="match status" value="1"/>
</dbReference>
<dbReference type="EMBL" id="CP123385">
    <property type="protein sequence ID" value="XCC95447.1"/>
    <property type="molecule type" value="Genomic_DNA"/>
</dbReference>
<evidence type="ECO:0000256" key="6">
    <source>
        <dbReference type="ARBA" id="ARBA00023136"/>
    </source>
</evidence>
<dbReference type="Gene3D" id="1.20.144.10">
    <property type="entry name" value="Phosphatidic acid phosphatase type 2/haloperoxidase"/>
    <property type="match status" value="1"/>
</dbReference>
<reference evidence="9" key="1">
    <citation type="submission" date="2023-02" db="EMBL/GenBank/DDBJ databases">
        <title>Description and genomic characterization of Salipiger bruguierae sp. nov., isolated from the sediment of mangrove plant Bruguiera sexangula.</title>
        <authorList>
            <person name="Long M."/>
        </authorList>
    </citation>
    <scope>NUCLEOTIDE SEQUENCE</scope>
    <source>
        <strain evidence="9">H15</strain>
    </source>
</reference>
<dbReference type="PANTHER" id="PTHR30353:SF15">
    <property type="entry name" value="INNER MEMBRANE PROTEIN YABI"/>
    <property type="match status" value="1"/>
</dbReference>
<evidence type="ECO:0000256" key="3">
    <source>
        <dbReference type="ARBA" id="ARBA00022475"/>
    </source>
</evidence>
<gene>
    <name evidence="9" type="ORF">PVT71_20410</name>
</gene>
<feature type="transmembrane region" description="Helical" evidence="7">
    <location>
        <begin position="300"/>
        <end position="325"/>
    </location>
</feature>
<feature type="transmembrane region" description="Helical" evidence="7">
    <location>
        <begin position="332"/>
        <end position="354"/>
    </location>
</feature>
<dbReference type="GO" id="GO:0005886">
    <property type="term" value="C:plasma membrane"/>
    <property type="evidence" value="ECO:0007669"/>
    <property type="project" value="UniProtKB-SubCell"/>
</dbReference>
<evidence type="ECO:0000256" key="2">
    <source>
        <dbReference type="ARBA" id="ARBA00010792"/>
    </source>
</evidence>
<keyword evidence="4 7" id="KW-0812">Transmembrane</keyword>
<keyword evidence="3" id="KW-1003">Cell membrane</keyword>
<keyword evidence="6 7" id="KW-0472">Membrane</keyword>
<feature type="transmembrane region" description="Helical" evidence="7">
    <location>
        <begin position="62"/>
        <end position="84"/>
    </location>
</feature>
<dbReference type="PANTHER" id="PTHR30353">
    <property type="entry name" value="INNER MEMBRANE PROTEIN DEDA-RELATED"/>
    <property type="match status" value="1"/>
</dbReference>
<feature type="transmembrane region" description="Helical" evidence="7">
    <location>
        <begin position="20"/>
        <end position="42"/>
    </location>
</feature>
<dbReference type="RefSeq" id="WP_353474298.1">
    <property type="nucleotide sequence ID" value="NZ_CP123385.1"/>
</dbReference>
<name>A0AAU8AKS1_9RHOB</name>
<accession>A0AAU8AKS1</accession>
<dbReference type="InterPro" id="IPR032816">
    <property type="entry name" value="VTT_dom"/>
</dbReference>
<evidence type="ECO:0000256" key="4">
    <source>
        <dbReference type="ARBA" id="ARBA00022692"/>
    </source>
</evidence>
<evidence type="ECO:0000256" key="1">
    <source>
        <dbReference type="ARBA" id="ARBA00004651"/>
    </source>
</evidence>
<evidence type="ECO:0000313" key="9">
    <source>
        <dbReference type="EMBL" id="XCC95447.1"/>
    </source>
</evidence>
<dbReference type="InterPro" id="IPR032818">
    <property type="entry name" value="DedA-like"/>
</dbReference>
<feature type="transmembrane region" description="Helical" evidence="7">
    <location>
        <begin position="177"/>
        <end position="196"/>
    </location>
</feature>
<dbReference type="AlphaFoldDB" id="A0AAU8AKS1"/>
<feature type="transmembrane region" description="Helical" evidence="7">
    <location>
        <begin position="461"/>
        <end position="481"/>
    </location>
</feature>
<evidence type="ECO:0000256" key="5">
    <source>
        <dbReference type="ARBA" id="ARBA00022989"/>
    </source>
</evidence>
<evidence type="ECO:0000256" key="7">
    <source>
        <dbReference type="SAM" id="Phobius"/>
    </source>
</evidence>
<keyword evidence="5 7" id="KW-1133">Transmembrane helix</keyword>
<dbReference type="SUPFAM" id="SSF48317">
    <property type="entry name" value="Acid phosphatase/Vanadium-dependent haloperoxidase"/>
    <property type="match status" value="1"/>
</dbReference>
<feature type="transmembrane region" description="Helical" evidence="7">
    <location>
        <begin position="143"/>
        <end position="165"/>
    </location>
</feature>